<gene>
    <name evidence="1" type="ORF">Tci_638992</name>
</gene>
<comment type="caution">
    <text evidence="1">The sequence shown here is derived from an EMBL/GenBank/DDBJ whole genome shotgun (WGS) entry which is preliminary data.</text>
</comment>
<sequence>FKEVTTIEIDAVETYDNSSRGLLCRVSGTMDAHHLDFKQV</sequence>
<name>A0A699JYZ7_TANCI</name>
<feature type="non-terminal residue" evidence="1">
    <location>
        <position position="1"/>
    </location>
</feature>
<proteinExistence type="predicted"/>
<organism evidence="1">
    <name type="scientific">Tanacetum cinerariifolium</name>
    <name type="common">Dalmatian daisy</name>
    <name type="synonym">Chrysanthemum cinerariifolium</name>
    <dbReference type="NCBI Taxonomy" id="118510"/>
    <lineage>
        <taxon>Eukaryota</taxon>
        <taxon>Viridiplantae</taxon>
        <taxon>Streptophyta</taxon>
        <taxon>Embryophyta</taxon>
        <taxon>Tracheophyta</taxon>
        <taxon>Spermatophyta</taxon>
        <taxon>Magnoliopsida</taxon>
        <taxon>eudicotyledons</taxon>
        <taxon>Gunneridae</taxon>
        <taxon>Pentapetalae</taxon>
        <taxon>asterids</taxon>
        <taxon>campanulids</taxon>
        <taxon>Asterales</taxon>
        <taxon>Asteraceae</taxon>
        <taxon>Asteroideae</taxon>
        <taxon>Anthemideae</taxon>
        <taxon>Anthemidinae</taxon>
        <taxon>Tanacetum</taxon>
    </lineage>
</organism>
<dbReference type="EMBL" id="BKCJ010465807">
    <property type="protein sequence ID" value="GFA67020.1"/>
    <property type="molecule type" value="Genomic_DNA"/>
</dbReference>
<reference evidence="1" key="1">
    <citation type="journal article" date="2019" name="Sci. Rep.">
        <title>Draft genome of Tanacetum cinerariifolium, the natural source of mosquito coil.</title>
        <authorList>
            <person name="Yamashiro T."/>
            <person name="Shiraishi A."/>
            <person name="Satake H."/>
            <person name="Nakayama K."/>
        </authorList>
    </citation>
    <scope>NUCLEOTIDE SEQUENCE</scope>
</reference>
<evidence type="ECO:0000313" key="1">
    <source>
        <dbReference type="EMBL" id="GFA67020.1"/>
    </source>
</evidence>
<protein>
    <submittedName>
        <fullName evidence="1">Uncharacterized protein</fullName>
    </submittedName>
</protein>
<accession>A0A699JYZ7</accession>
<dbReference type="AlphaFoldDB" id="A0A699JYZ7"/>